<feature type="compositionally biased region" description="Low complexity" evidence="1">
    <location>
        <begin position="310"/>
        <end position="320"/>
    </location>
</feature>
<evidence type="ECO:0000313" key="2">
    <source>
        <dbReference type="EMBL" id="CAE4611974.1"/>
    </source>
</evidence>
<feature type="compositionally biased region" description="Low complexity" evidence="1">
    <location>
        <begin position="291"/>
        <end position="300"/>
    </location>
</feature>
<accession>A0A6V2G4Q5</accession>
<feature type="region of interest" description="Disordered" evidence="1">
    <location>
        <begin position="83"/>
        <end position="111"/>
    </location>
</feature>
<evidence type="ECO:0000256" key="1">
    <source>
        <dbReference type="SAM" id="MobiDB-lite"/>
    </source>
</evidence>
<organism evidence="3">
    <name type="scientific">Ditylum brightwellii</name>
    <dbReference type="NCBI Taxonomy" id="49249"/>
    <lineage>
        <taxon>Eukaryota</taxon>
        <taxon>Sar</taxon>
        <taxon>Stramenopiles</taxon>
        <taxon>Ochrophyta</taxon>
        <taxon>Bacillariophyta</taxon>
        <taxon>Mediophyceae</taxon>
        <taxon>Lithodesmiophycidae</taxon>
        <taxon>Lithodesmiales</taxon>
        <taxon>Lithodesmiaceae</taxon>
        <taxon>Ditylum</taxon>
    </lineage>
</organism>
<protein>
    <submittedName>
        <fullName evidence="3">Uncharacterized protein</fullName>
    </submittedName>
</protein>
<dbReference type="EMBL" id="HBNS01021960">
    <property type="protein sequence ID" value="CAE4611979.1"/>
    <property type="molecule type" value="Transcribed_RNA"/>
</dbReference>
<dbReference type="EMBL" id="HBNS01021957">
    <property type="protein sequence ID" value="CAE4611974.1"/>
    <property type="molecule type" value="Transcribed_RNA"/>
</dbReference>
<proteinExistence type="predicted"/>
<name>A0A6V2G4Q5_9STRA</name>
<sequence>MKASKGQWVELSKDNAIVKAYKILRYYGRRDKLTQQAAIYERRDRLELSAAARKRPRLDEDDIAKLQQLLPPDESKILEPKILSLTGGPSPKKSKSILKTESTSPSSQCHTPKKRICFNSIAFLISLWDVPQASTMSDMEKTVMWYSDNDIDTFKTDAEEACKRIIGVSPAISEEKECVRGLEFCLDFDRQEKSRVDVRFLLEFQRLLKAKPQTAEDKEWRIAAASDQLSAWAKEMAIITGYRDQLEIESIMKTPAPDARSSETGALDRSRVASCSSRISSDTGGLDRSRVTSCSSRNSSDAGGLDRSRLASCSSTSSSSQPPPAFLLRNA</sequence>
<reference evidence="3" key="1">
    <citation type="submission" date="2021-01" db="EMBL/GenBank/DDBJ databases">
        <authorList>
            <person name="Corre E."/>
            <person name="Pelletier E."/>
            <person name="Niang G."/>
            <person name="Scheremetjew M."/>
            <person name="Finn R."/>
            <person name="Kale V."/>
            <person name="Holt S."/>
            <person name="Cochrane G."/>
            <person name="Meng A."/>
            <person name="Brown T."/>
            <person name="Cohen L."/>
        </authorList>
    </citation>
    <scope>NUCLEOTIDE SEQUENCE</scope>
    <source>
        <strain evidence="3">GSO104</strain>
    </source>
</reference>
<feature type="compositionally biased region" description="Polar residues" evidence="1">
    <location>
        <begin position="97"/>
        <end position="110"/>
    </location>
</feature>
<dbReference type="AlphaFoldDB" id="A0A6V2G4Q5"/>
<feature type="region of interest" description="Disordered" evidence="1">
    <location>
        <begin position="277"/>
        <end position="331"/>
    </location>
</feature>
<gene>
    <name evidence="2" type="ORF">DBRI00130_LOCUS17374</name>
    <name evidence="3" type="ORF">DBRI00130_LOCUS17377</name>
</gene>
<evidence type="ECO:0000313" key="3">
    <source>
        <dbReference type="EMBL" id="CAE4611979.1"/>
    </source>
</evidence>